<evidence type="ECO:0000256" key="6">
    <source>
        <dbReference type="ARBA" id="ARBA00022833"/>
    </source>
</evidence>
<dbReference type="InterPro" id="IPR013087">
    <property type="entry name" value="Znf_C2H2_type"/>
</dbReference>
<name>A0A4C1TH56_EUMVA</name>
<keyword evidence="9" id="KW-0804">Transcription</keyword>
<proteinExistence type="predicted"/>
<dbReference type="AlphaFoldDB" id="A0A4C1TH56"/>
<evidence type="ECO:0000256" key="7">
    <source>
        <dbReference type="ARBA" id="ARBA00023015"/>
    </source>
</evidence>
<dbReference type="GO" id="GO:0000981">
    <property type="term" value="F:DNA-binding transcription factor activity, RNA polymerase II-specific"/>
    <property type="evidence" value="ECO:0007669"/>
    <property type="project" value="TreeGrafter"/>
</dbReference>
<evidence type="ECO:0000256" key="4">
    <source>
        <dbReference type="ARBA" id="ARBA00022737"/>
    </source>
</evidence>
<evidence type="ECO:0000256" key="2">
    <source>
        <dbReference type="ARBA" id="ARBA00004123"/>
    </source>
</evidence>
<keyword evidence="6" id="KW-0862">Zinc</keyword>
<protein>
    <submittedName>
        <fullName evidence="14">Zinc finger protein 771</fullName>
    </submittedName>
</protein>
<evidence type="ECO:0000256" key="8">
    <source>
        <dbReference type="ARBA" id="ARBA00023125"/>
    </source>
</evidence>
<evidence type="ECO:0000256" key="3">
    <source>
        <dbReference type="ARBA" id="ARBA00022723"/>
    </source>
</evidence>
<dbReference type="STRING" id="151549.A0A4C1TH56"/>
<dbReference type="PANTHER" id="PTHR23235:SF142">
    <property type="entry name" value="ZINC FINGER PROTEIN 384"/>
    <property type="match status" value="1"/>
</dbReference>
<feature type="domain" description="C2H2-type" evidence="13">
    <location>
        <begin position="311"/>
        <end position="338"/>
    </location>
</feature>
<dbReference type="FunFam" id="3.30.160.60:FF:000303">
    <property type="entry name" value="Zinc finger protein 41"/>
    <property type="match status" value="1"/>
</dbReference>
<dbReference type="Proteomes" id="UP000299102">
    <property type="component" value="Unassembled WGS sequence"/>
</dbReference>
<sequence>MHEIKKTVTKRATATTTKCLKVKKELASIVFQKCKDSQMITKSAVVNHQASKQNGTKRSKRKSALVKQEPEWDDESASPYWVVPVECVITAPLSGDQSEGFGEDKYKPMAEMSISEGSSSCDNLDLTVRSGLVEDTCERIKEESFIENEDVPEDLYNTEHMVKPDLDIGSMVLQHYLSPDPFLFSMEMVETDWQSFNQAYEEDGYVLSNSSPNKDIVDNNNRTEKKHNCPVCNVKFSSNSNLTRHMRLHTGERPFVCQICESRFTDSSRLKEHMRIHTGEKPFTCTTCQMRFRTSSHLNRHNRVHTDKRPYACQICGARFGDPSKLKTHIRVHTGEKPFSCELCNAKFNNSSNLNRHLHIHNKFILLKQQKGKTAKKEQK</sequence>
<dbReference type="OrthoDB" id="3437960at2759"/>
<feature type="compositionally biased region" description="Basic residues" evidence="12">
    <location>
        <begin position="55"/>
        <end position="64"/>
    </location>
</feature>
<feature type="compositionally biased region" description="Polar residues" evidence="12">
    <location>
        <begin position="45"/>
        <end position="54"/>
    </location>
</feature>
<evidence type="ECO:0000256" key="11">
    <source>
        <dbReference type="PROSITE-ProRule" id="PRU00042"/>
    </source>
</evidence>
<feature type="domain" description="C2H2-type" evidence="13">
    <location>
        <begin position="339"/>
        <end position="361"/>
    </location>
</feature>
<feature type="region of interest" description="Disordered" evidence="12">
    <location>
        <begin position="45"/>
        <end position="71"/>
    </location>
</feature>
<dbReference type="PROSITE" id="PS50157">
    <property type="entry name" value="ZINC_FINGER_C2H2_2"/>
    <property type="match status" value="5"/>
</dbReference>
<dbReference type="PROSITE" id="PS00028">
    <property type="entry name" value="ZINC_FINGER_C2H2_1"/>
    <property type="match status" value="5"/>
</dbReference>
<gene>
    <name evidence="14" type="primary">ZNF771</name>
    <name evidence="14" type="ORF">EVAR_6887_1</name>
</gene>
<keyword evidence="8" id="KW-0238">DNA-binding</keyword>
<keyword evidence="7" id="KW-0805">Transcription regulation</keyword>
<evidence type="ECO:0000256" key="1">
    <source>
        <dbReference type="ARBA" id="ARBA00003767"/>
    </source>
</evidence>
<feature type="domain" description="C2H2-type" evidence="13">
    <location>
        <begin position="227"/>
        <end position="254"/>
    </location>
</feature>
<dbReference type="PANTHER" id="PTHR23235">
    <property type="entry name" value="KRUEPPEL-LIKE TRANSCRIPTION FACTOR"/>
    <property type="match status" value="1"/>
</dbReference>
<evidence type="ECO:0000256" key="10">
    <source>
        <dbReference type="ARBA" id="ARBA00023242"/>
    </source>
</evidence>
<dbReference type="FunFam" id="3.30.160.60:FF:000097">
    <property type="entry name" value="Zinc finger protein"/>
    <property type="match status" value="2"/>
</dbReference>
<dbReference type="Pfam" id="PF00096">
    <property type="entry name" value="zf-C2H2"/>
    <property type="match status" value="5"/>
</dbReference>
<dbReference type="FunFam" id="3.30.160.60:FF:000322">
    <property type="entry name" value="GDNF-inducible zinc finger protein 1"/>
    <property type="match status" value="1"/>
</dbReference>
<evidence type="ECO:0000259" key="13">
    <source>
        <dbReference type="PROSITE" id="PS50157"/>
    </source>
</evidence>
<feature type="domain" description="C2H2-type" evidence="13">
    <location>
        <begin position="283"/>
        <end position="310"/>
    </location>
</feature>
<dbReference type="GO" id="GO:0000978">
    <property type="term" value="F:RNA polymerase II cis-regulatory region sequence-specific DNA binding"/>
    <property type="evidence" value="ECO:0007669"/>
    <property type="project" value="TreeGrafter"/>
</dbReference>
<comment type="function">
    <text evidence="1">May be involved in transcriptional regulation.</text>
</comment>
<organism evidence="14 15">
    <name type="scientific">Eumeta variegata</name>
    <name type="common">Bagworm moth</name>
    <name type="synonym">Eumeta japonica</name>
    <dbReference type="NCBI Taxonomy" id="151549"/>
    <lineage>
        <taxon>Eukaryota</taxon>
        <taxon>Metazoa</taxon>
        <taxon>Ecdysozoa</taxon>
        <taxon>Arthropoda</taxon>
        <taxon>Hexapoda</taxon>
        <taxon>Insecta</taxon>
        <taxon>Pterygota</taxon>
        <taxon>Neoptera</taxon>
        <taxon>Endopterygota</taxon>
        <taxon>Lepidoptera</taxon>
        <taxon>Glossata</taxon>
        <taxon>Ditrysia</taxon>
        <taxon>Tineoidea</taxon>
        <taxon>Psychidae</taxon>
        <taxon>Oiketicinae</taxon>
        <taxon>Eumeta</taxon>
    </lineage>
</organism>
<evidence type="ECO:0000256" key="12">
    <source>
        <dbReference type="SAM" id="MobiDB-lite"/>
    </source>
</evidence>
<accession>A0A4C1TH56</accession>
<keyword evidence="10" id="KW-0539">Nucleus</keyword>
<reference evidence="14 15" key="1">
    <citation type="journal article" date="2019" name="Commun. Biol.">
        <title>The bagworm genome reveals a unique fibroin gene that provides high tensile strength.</title>
        <authorList>
            <person name="Kono N."/>
            <person name="Nakamura H."/>
            <person name="Ohtoshi R."/>
            <person name="Tomita M."/>
            <person name="Numata K."/>
            <person name="Arakawa K."/>
        </authorList>
    </citation>
    <scope>NUCLEOTIDE SEQUENCE [LARGE SCALE GENOMIC DNA]</scope>
</reference>
<dbReference type="SUPFAM" id="SSF57667">
    <property type="entry name" value="beta-beta-alpha zinc fingers"/>
    <property type="match status" value="3"/>
</dbReference>
<evidence type="ECO:0000313" key="15">
    <source>
        <dbReference type="Proteomes" id="UP000299102"/>
    </source>
</evidence>
<dbReference type="InterPro" id="IPR036236">
    <property type="entry name" value="Znf_C2H2_sf"/>
</dbReference>
<comment type="caution">
    <text evidence="14">The sequence shown here is derived from an EMBL/GenBank/DDBJ whole genome shotgun (WGS) entry which is preliminary data.</text>
</comment>
<dbReference type="GO" id="GO:0005634">
    <property type="term" value="C:nucleus"/>
    <property type="evidence" value="ECO:0007669"/>
    <property type="project" value="UniProtKB-SubCell"/>
</dbReference>
<comment type="subcellular location">
    <subcellularLocation>
        <location evidence="2">Nucleus</location>
    </subcellularLocation>
</comment>
<evidence type="ECO:0000313" key="14">
    <source>
        <dbReference type="EMBL" id="GBP13536.1"/>
    </source>
</evidence>
<feature type="domain" description="C2H2-type" evidence="13">
    <location>
        <begin position="255"/>
        <end position="282"/>
    </location>
</feature>
<dbReference type="FunFam" id="3.30.160.60:FF:001290">
    <property type="entry name" value="Zinc finger 45-like"/>
    <property type="match status" value="1"/>
</dbReference>
<keyword evidence="5 11" id="KW-0863">Zinc-finger</keyword>
<dbReference type="SMART" id="SM00355">
    <property type="entry name" value="ZnF_C2H2"/>
    <property type="match status" value="5"/>
</dbReference>
<keyword evidence="4" id="KW-0677">Repeat</keyword>
<dbReference type="Gene3D" id="3.30.160.60">
    <property type="entry name" value="Classic Zinc Finger"/>
    <property type="match status" value="5"/>
</dbReference>
<keyword evidence="3" id="KW-0479">Metal-binding</keyword>
<dbReference type="GO" id="GO:0008270">
    <property type="term" value="F:zinc ion binding"/>
    <property type="evidence" value="ECO:0007669"/>
    <property type="project" value="UniProtKB-KW"/>
</dbReference>
<evidence type="ECO:0000256" key="9">
    <source>
        <dbReference type="ARBA" id="ARBA00023163"/>
    </source>
</evidence>
<evidence type="ECO:0000256" key="5">
    <source>
        <dbReference type="ARBA" id="ARBA00022771"/>
    </source>
</evidence>
<dbReference type="EMBL" id="BGZK01000058">
    <property type="protein sequence ID" value="GBP13536.1"/>
    <property type="molecule type" value="Genomic_DNA"/>
</dbReference>
<keyword evidence="15" id="KW-1185">Reference proteome</keyword>